<reference evidence="5" key="1">
    <citation type="submission" date="2023-06" db="EMBL/GenBank/DDBJ databases">
        <title>A Treasure from Seagulls: Isolation and Description of Aciduricobacillus qingdaonensis gen. nov., sp. nov., a Rare Obligately Uric Acid-utilizing Member in the Family Bacillaceae.</title>
        <authorList>
            <person name="Liu W."/>
            <person name="Wang B."/>
        </authorList>
    </citation>
    <scope>NUCLEOTIDE SEQUENCE</scope>
    <source>
        <strain evidence="5">44XB</strain>
    </source>
</reference>
<dbReference type="SMART" id="SM00345">
    <property type="entry name" value="HTH_GNTR"/>
    <property type="match status" value="1"/>
</dbReference>
<dbReference type="PANTHER" id="PTHR44846:SF1">
    <property type="entry name" value="MANNOSYL-D-GLYCERATE TRANSPORT_METABOLISM SYSTEM REPRESSOR MNGR-RELATED"/>
    <property type="match status" value="1"/>
</dbReference>
<dbReference type="EMBL" id="CP129113">
    <property type="protein sequence ID" value="WLV25569.1"/>
    <property type="molecule type" value="Genomic_DNA"/>
</dbReference>
<evidence type="ECO:0000256" key="2">
    <source>
        <dbReference type="ARBA" id="ARBA00023125"/>
    </source>
</evidence>
<keyword evidence="3" id="KW-0804">Transcription</keyword>
<dbReference type="InterPro" id="IPR028978">
    <property type="entry name" value="Chorismate_lyase_/UTRA_dom_sf"/>
</dbReference>
<keyword evidence="1" id="KW-0805">Transcription regulation</keyword>
<dbReference type="Gene3D" id="3.40.1410.10">
    <property type="entry name" value="Chorismate lyase-like"/>
    <property type="match status" value="1"/>
</dbReference>
<dbReference type="Pfam" id="PF07702">
    <property type="entry name" value="UTRA"/>
    <property type="match status" value="1"/>
</dbReference>
<dbReference type="Gene3D" id="1.10.10.10">
    <property type="entry name" value="Winged helix-like DNA-binding domain superfamily/Winged helix DNA-binding domain"/>
    <property type="match status" value="1"/>
</dbReference>
<gene>
    <name evidence="5" type="ORF">QR721_05015</name>
</gene>
<dbReference type="SUPFAM" id="SSF46785">
    <property type="entry name" value="Winged helix' DNA-binding domain"/>
    <property type="match status" value="1"/>
</dbReference>
<dbReference type="PROSITE" id="PS50949">
    <property type="entry name" value="HTH_GNTR"/>
    <property type="match status" value="1"/>
</dbReference>
<evidence type="ECO:0000313" key="5">
    <source>
        <dbReference type="EMBL" id="WLV25569.1"/>
    </source>
</evidence>
<dbReference type="PRINTS" id="PR00035">
    <property type="entry name" value="HTHGNTR"/>
</dbReference>
<dbReference type="SUPFAM" id="SSF64288">
    <property type="entry name" value="Chorismate lyase-like"/>
    <property type="match status" value="1"/>
</dbReference>
<dbReference type="Pfam" id="PF00392">
    <property type="entry name" value="GntR"/>
    <property type="match status" value="1"/>
</dbReference>
<accession>A0ABY9KXK8</accession>
<organism evidence="5 6">
    <name type="scientific">Aciduricibacillus chroicocephali</name>
    <dbReference type="NCBI Taxonomy" id="3054939"/>
    <lineage>
        <taxon>Bacteria</taxon>
        <taxon>Bacillati</taxon>
        <taxon>Bacillota</taxon>
        <taxon>Bacilli</taxon>
        <taxon>Bacillales</taxon>
        <taxon>Bacillaceae</taxon>
        <taxon>Aciduricibacillus</taxon>
    </lineage>
</organism>
<dbReference type="InterPro" id="IPR050679">
    <property type="entry name" value="Bact_HTH_transcr_reg"/>
</dbReference>
<dbReference type="PANTHER" id="PTHR44846">
    <property type="entry name" value="MANNOSYL-D-GLYCERATE TRANSPORT/METABOLISM SYSTEM REPRESSOR MNGR-RELATED"/>
    <property type="match status" value="1"/>
</dbReference>
<name>A0ABY9KXK8_9BACI</name>
<dbReference type="CDD" id="cd07377">
    <property type="entry name" value="WHTH_GntR"/>
    <property type="match status" value="1"/>
</dbReference>
<protein>
    <submittedName>
        <fullName evidence="5">GntR family transcriptional regulator</fullName>
    </submittedName>
</protein>
<keyword evidence="6" id="KW-1185">Reference proteome</keyword>
<dbReference type="InterPro" id="IPR011663">
    <property type="entry name" value="UTRA"/>
</dbReference>
<evidence type="ECO:0000256" key="3">
    <source>
        <dbReference type="ARBA" id="ARBA00023163"/>
    </source>
</evidence>
<evidence type="ECO:0000256" key="1">
    <source>
        <dbReference type="ARBA" id="ARBA00023015"/>
    </source>
</evidence>
<feature type="domain" description="HTH gntR-type" evidence="4">
    <location>
        <begin position="7"/>
        <end position="75"/>
    </location>
</feature>
<keyword evidence="2" id="KW-0238">DNA-binding</keyword>
<evidence type="ECO:0000259" key="4">
    <source>
        <dbReference type="PROSITE" id="PS50949"/>
    </source>
</evidence>
<proteinExistence type="predicted"/>
<sequence>MKKIKPIDLAVATEKAIMEYIHSLDLGKSNKLPREEELAKRLGVSRITVRSALAQLAAEGTIFRKQGKGTFVNTEAIQIQVNFSPIEDFRKVIIKSGYKVETEIRQITVRGATSNESLELDIPVNSEIIIIDKIFFADKHAAIYCIDRIPTALFVGKINKTNMSLPQAELVKKHMNRKIIWDKVELLTTTTSEIPDLERYFESRQTNSLLKCNVVNFDEDDKPIIYSTEYINTDLIKFNLIRKKSGY</sequence>
<dbReference type="InterPro" id="IPR036388">
    <property type="entry name" value="WH-like_DNA-bd_sf"/>
</dbReference>
<evidence type="ECO:0000313" key="6">
    <source>
        <dbReference type="Proteomes" id="UP001180087"/>
    </source>
</evidence>
<dbReference type="RefSeq" id="WP_348029360.1">
    <property type="nucleotide sequence ID" value="NZ_CP129113.1"/>
</dbReference>
<dbReference type="InterPro" id="IPR036390">
    <property type="entry name" value="WH_DNA-bd_sf"/>
</dbReference>
<dbReference type="InterPro" id="IPR000524">
    <property type="entry name" value="Tscrpt_reg_HTH_GntR"/>
</dbReference>
<dbReference type="Proteomes" id="UP001180087">
    <property type="component" value="Chromosome"/>
</dbReference>